<evidence type="ECO:0000256" key="2">
    <source>
        <dbReference type="ARBA" id="ARBA00012438"/>
    </source>
</evidence>
<dbReference type="Pfam" id="PF00512">
    <property type="entry name" value="HisKA"/>
    <property type="match status" value="1"/>
</dbReference>
<dbReference type="InterPro" id="IPR003594">
    <property type="entry name" value="HATPase_dom"/>
</dbReference>
<keyword evidence="9" id="KW-1185">Reference proteome</keyword>
<protein>
    <recommendedName>
        <fullName evidence="2">histidine kinase</fullName>
        <ecNumber evidence="2">2.7.13.3</ecNumber>
    </recommendedName>
</protein>
<keyword evidence="4" id="KW-0808">Transferase</keyword>
<dbReference type="SUPFAM" id="SSF47384">
    <property type="entry name" value="Homodimeric domain of signal transducing histidine kinase"/>
    <property type="match status" value="1"/>
</dbReference>
<evidence type="ECO:0000259" key="7">
    <source>
        <dbReference type="PROSITE" id="PS50113"/>
    </source>
</evidence>
<feature type="domain" description="PAC" evidence="7">
    <location>
        <begin position="94"/>
        <end position="146"/>
    </location>
</feature>
<dbReference type="Gene3D" id="3.30.450.20">
    <property type="entry name" value="PAS domain"/>
    <property type="match status" value="1"/>
</dbReference>
<dbReference type="Pfam" id="PF08447">
    <property type="entry name" value="PAS_3"/>
    <property type="match status" value="1"/>
</dbReference>
<dbReference type="CDD" id="cd00075">
    <property type="entry name" value="HATPase"/>
    <property type="match status" value="1"/>
</dbReference>
<dbReference type="SMART" id="SM00387">
    <property type="entry name" value="HATPase_c"/>
    <property type="match status" value="1"/>
</dbReference>
<evidence type="ECO:0000256" key="4">
    <source>
        <dbReference type="ARBA" id="ARBA00022679"/>
    </source>
</evidence>
<dbReference type="InterPro" id="IPR001610">
    <property type="entry name" value="PAC"/>
</dbReference>
<dbReference type="PROSITE" id="PS50113">
    <property type="entry name" value="PAC"/>
    <property type="match status" value="1"/>
</dbReference>
<dbReference type="PRINTS" id="PR00344">
    <property type="entry name" value="BCTRLSENSOR"/>
</dbReference>
<evidence type="ECO:0000313" key="9">
    <source>
        <dbReference type="Proteomes" id="UP001409585"/>
    </source>
</evidence>
<dbReference type="InterPro" id="IPR052162">
    <property type="entry name" value="Sensor_kinase/Photoreceptor"/>
</dbReference>
<accession>A0AAV3U3P6</accession>
<keyword evidence="5" id="KW-0418">Kinase</keyword>
<dbReference type="InterPro" id="IPR000014">
    <property type="entry name" value="PAS"/>
</dbReference>
<evidence type="ECO:0000256" key="5">
    <source>
        <dbReference type="ARBA" id="ARBA00022777"/>
    </source>
</evidence>
<name>A0AAV3U3P6_9ALTE</name>
<dbReference type="InterPro" id="IPR000700">
    <property type="entry name" value="PAS-assoc_C"/>
</dbReference>
<dbReference type="InterPro" id="IPR004358">
    <property type="entry name" value="Sig_transdc_His_kin-like_C"/>
</dbReference>
<dbReference type="SUPFAM" id="SSF55874">
    <property type="entry name" value="ATPase domain of HSP90 chaperone/DNA topoisomerase II/histidine kinase"/>
    <property type="match status" value="1"/>
</dbReference>
<organism evidence="8 9">
    <name type="scientific">Halioxenophilus aromaticivorans</name>
    <dbReference type="NCBI Taxonomy" id="1306992"/>
    <lineage>
        <taxon>Bacteria</taxon>
        <taxon>Pseudomonadati</taxon>
        <taxon>Pseudomonadota</taxon>
        <taxon>Gammaproteobacteria</taxon>
        <taxon>Alteromonadales</taxon>
        <taxon>Alteromonadaceae</taxon>
        <taxon>Halioxenophilus</taxon>
    </lineage>
</organism>
<dbReference type="NCBIfam" id="TIGR00229">
    <property type="entry name" value="sensory_box"/>
    <property type="match status" value="1"/>
</dbReference>
<dbReference type="SMART" id="SM00388">
    <property type="entry name" value="HisKA"/>
    <property type="match status" value="1"/>
</dbReference>
<dbReference type="EC" id="2.7.13.3" evidence="2"/>
<dbReference type="PANTHER" id="PTHR43304">
    <property type="entry name" value="PHYTOCHROME-LIKE PROTEIN CPH1"/>
    <property type="match status" value="1"/>
</dbReference>
<dbReference type="CDD" id="cd00130">
    <property type="entry name" value="PAS"/>
    <property type="match status" value="1"/>
</dbReference>
<comment type="catalytic activity">
    <reaction evidence="1">
        <text>ATP + protein L-histidine = ADP + protein N-phospho-L-histidine.</text>
        <dbReference type="EC" id="2.7.13.3"/>
    </reaction>
</comment>
<dbReference type="SMART" id="SM00086">
    <property type="entry name" value="PAC"/>
    <property type="match status" value="1"/>
</dbReference>
<dbReference type="InterPro" id="IPR005467">
    <property type="entry name" value="His_kinase_dom"/>
</dbReference>
<evidence type="ECO:0000259" key="6">
    <source>
        <dbReference type="PROSITE" id="PS50109"/>
    </source>
</evidence>
<dbReference type="SUPFAM" id="SSF55785">
    <property type="entry name" value="PYP-like sensor domain (PAS domain)"/>
    <property type="match status" value="1"/>
</dbReference>
<sequence length="379" mass="43295">MATNYLQTELYKLFKTDSTVVDFIEQGSLDGLWYWDLENPEHEWMSPRFWLTMGIDPSTKQHLSAEWQDLIHPQDLETALSNFEKHCADPNHPYDQYVRYKHVSGKWVWVRCRGIVLRDGSGKPIRMLGAHTDVTEIMEARETERWAKQLQQVNEDLTTLSYAASHDLKAPLRSLVGLIDILKQEYAIDHSADTQAVFPLIDQQLENMQRLLDSVQDLSSIESASQSVVAKEFNLATVVDQVKKDLQFSEIDQAWRVEFNGEQNLRGDRVLIYRCFLNIFQNSMKYASPDTALTITVQNRKLPEGYQVSVTDNGVGLAKEHCQKMFDYFSKFHDSAQYAGTGLGLAIVRRVMTLHGGKVTASSEVGQGMRIELLFPVLV</sequence>
<evidence type="ECO:0000256" key="3">
    <source>
        <dbReference type="ARBA" id="ARBA00022553"/>
    </source>
</evidence>
<gene>
    <name evidence="8" type="ORF">GCM10025791_24100</name>
</gene>
<dbReference type="Proteomes" id="UP001409585">
    <property type="component" value="Unassembled WGS sequence"/>
</dbReference>
<keyword evidence="3" id="KW-0597">Phosphoprotein</keyword>
<proteinExistence type="predicted"/>
<dbReference type="Gene3D" id="1.10.287.130">
    <property type="match status" value="1"/>
</dbReference>
<feature type="domain" description="Histidine kinase" evidence="6">
    <location>
        <begin position="163"/>
        <end position="379"/>
    </location>
</feature>
<dbReference type="InterPro" id="IPR035965">
    <property type="entry name" value="PAS-like_dom_sf"/>
</dbReference>
<dbReference type="InterPro" id="IPR036097">
    <property type="entry name" value="HisK_dim/P_sf"/>
</dbReference>
<comment type="caution">
    <text evidence="8">The sequence shown here is derived from an EMBL/GenBank/DDBJ whole genome shotgun (WGS) entry which is preliminary data.</text>
</comment>
<dbReference type="InterPro" id="IPR003661">
    <property type="entry name" value="HisK_dim/P_dom"/>
</dbReference>
<dbReference type="EMBL" id="BAABLX010000023">
    <property type="protein sequence ID" value="GAA4944357.1"/>
    <property type="molecule type" value="Genomic_DNA"/>
</dbReference>
<dbReference type="GO" id="GO:0000155">
    <property type="term" value="F:phosphorelay sensor kinase activity"/>
    <property type="evidence" value="ECO:0007669"/>
    <property type="project" value="InterPro"/>
</dbReference>
<reference evidence="9" key="1">
    <citation type="journal article" date="2019" name="Int. J. Syst. Evol. Microbiol.">
        <title>The Global Catalogue of Microorganisms (GCM) 10K type strain sequencing project: providing services to taxonomists for standard genome sequencing and annotation.</title>
        <authorList>
            <consortium name="The Broad Institute Genomics Platform"/>
            <consortium name="The Broad Institute Genome Sequencing Center for Infectious Disease"/>
            <person name="Wu L."/>
            <person name="Ma J."/>
        </authorList>
    </citation>
    <scope>NUCLEOTIDE SEQUENCE [LARGE SCALE GENOMIC DNA]</scope>
    <source>
        <strain evidence="9">JCM 19134</strain>
    </source>
</reference>
<dbReference type="AlphaFoldDB" id="A0AAV3U3P6"/>
<dbReference type="CDD" id="cd00082">
    <property type="entry name" value="HisKA"/>
    <property type="match status" value="1"/>
</dbReference>
<dbReference type="Gene3D" id="3.30.565.10">
    <property type="entry name" value="Histidine kinase-like ATPase, C-terminal domain"/>
    <property type="match status" value="1"/>
</dbReference>
<evidence type="ECO:0000313" key="8">
    <source>
        <dbReference type="EMBL" id="GAA4944357.1"/>
    </source>
</evidence>
<dbReference type="PROSITE" id="PS50109">
    <property type="entry name" value="HIS_KIN"/>
    <property type="match status" value="1"/>
</dbReference>
<dbReference type="InterPro" id="IPR036890">
    <property type="entry name" value="HATPase_C_sf"/>
</dbReference>
<dbReference type="PANTHER" id="PTHR43304:SF1">
    <property type="entry name" value="PAC DOMAIN-CONTAINING PROTEIN"/>
    <property type="match status" value="1"/>
</dbReference>
<evidence type="ECO:0000256" key="1">
    <source>
        <dbReference type="ARBA" id="ARBA00000085"/>
    </source>
</evidence>
<dbReference type="RefSeq" id="WP_345422223.1">
    <property type="nucleotide sequence ID" value="NZ_AP031496.1"/>
</dbReference>
<dbReference type="Pfam" id="PF02518">
    <property type="entry name" value="HATPase_c"/>
    <property type="match status" value="1"/>
</dbReference>
<dbReference type="InterPro" id="IPR013655">
    <property type="entry name" value="PAS_fold_3"/>
</dbReference>